<proteinExistence type="predicted"/>
<reference evidence="1" key="1">
    <citation type="submission" date="2018-02" db="EMBL/GenBank/DDBJ databases">
        <title>Rhizophora mucronata_Transcriptome.</title>
        <authorList>
            <person name="Meera S.P."/>
            <person name="Sreeshan A."/>
            <person name="Augustine A."/>
        </authorList>
    </citation>
    <scope>NUCLEOTIDE SEQUENCE</scope>
    <source>
        <tissue evidence="1">Leaf</tissue>
    </source>
</reference>
<dbReference type="AlphaFoldDB" id="A0A2P2Q0Z1"/>
<accession>A0A2P2Q0Z1</accession>
<organism evidence="1">
    <name type="scientific">Rhizophora mucronata</name>
    <name type="common">Asiatic mangrove</name>
    <dbReference type="NCBI Taxonomy" id="61149"/>
    <lineage>
        <taxon>Eukaryota</taxon>
        <taxon>Viridiplantae</taxon>
        <taxon>Streptophyta</taxon>
        <taxon>Embryophyta</taxon>
        <taxon>Tracheophyta</taxon>
        <taxon>Spermatophyta</taxon>
        <taxon>Magnoliopsida</taxon>
        <taxon>eudicotyledons</taxon>
        <taxon>Gunneridae</taxon>
        <taxon>Pentapetalae</taxon>
        <taxon>rosids</taxon>
        <taxon>fabids</taxon>
        <taxon>Malpighiales</taxon>
        <taxon>Rhizophoraceae</taxon>
        <taxon>Rhizophora</taxon>
    </lineage>
</organism>
<dbReference type="EMBL" id="GGEC01080085">
    <property type="protein sequence ID" value="MBX60569.1"/>
    <property type="molecule type" value="Transcribed_RNA"/>
</dbReference>
<evidence type="ECO:0000313" key="1">
    <source>
        <dbReference type="EMBL" id="MBX60569.1"/>
    </source>
</evidence>
<protein>
    <submittedName>
        <fullName evidence="1">Uncharacterized protein</fullName>
    </submittedName>
</protein>
<sequence length="16" mass="1843">MSEEFNDAKFSPISQL</sequence>
<name>A0A2P2Q0Z1_RHIMU</name>